<dbReference type="EMBL" id="JQBT01000032">
    <property type="protein sequence ID" value="KRN79143.1"/>
    <property type="molecule type" value="Genomic_DNA"/>
</dbReference>
<gene>
    <name evidence="3" type="ORF">IV52_GL000549</name>
</gene>
<dbReference type="PANTHER" id="PTHR41313:SF1">
    <property type="entry name" value="DNA METHYLASE ADENINE-SPECIFIC DOMAIN-CONTAINING PROTEIN"/>
    <property type="match status" value="1"/>
</dbReference>
<dbReference type="PANTHER" id="PTHR41313">
    <property type="entry name" value="ADENINE-SPECIFIC METHYLTRANSFERASE"/>
    <property type="match status" value="1"/>
</dbReference>
<dbReference type="Proteomes" id="UP000051565">
    <property type="component" value="Unassembled WGS sequence"/>
</dbReference>
<dbReference type="Pfam" id="PF02384">
    <property type="entry name" value="N6_Mtase"/>
    <property type="match status" value="1"/>
</dbReference>
<dbReference type="InterPro" id="IPR003356">
    <property type="entry name" value="DNA_methylase_A-5"/>
</dbReference>
<reference evidence="3 4" key="1">
    <citation type="journal article" date="2015" name="Genome Announc.">
        <title>Expanding the biotechnology potential of lactobacilli through comparative genomics of 213 strains and associated genera.</title>
        <authorList>
            <person name="Sun Z."/>
            <person name="Harris H.M."/>
            <person name="McCann A."/>
            <person name="Guo C."/>
            <person name="Argimon S."/>
            <person name="Zhang W."/>
            <person name="Yang X."/>
            <person name="Jeffery I.B."/>
            <person name="Cooney J.C."/>
            <person name="Kagawa T.F."/>
            <person name="Liu W."/>
            <person name="Song Y."/>
            <person name="Salvetti E."/>
            <person name="Wrobel A."/>
            <person name="Rasinkangas P."/>
            <person name="Parkhill J."/>
            <person name="Rea M.C."/>
            <person name="O'Sullivan O."/>
            <person name="Ritari J."/>
            <person name="Douillard F.P."/>
            <person name="Paul Ross R."/>
            <person name="Yang R."/>
            <person name="Briner A.E."/>
            <person name="Felis G.E."/>
            <person name="de Vos W.M."/>
            <person name="Barrangou R."/>
            <person name="Klaenhammer T.R."/>
            <person name="Caufield P.W."/>
            <person name="Cui Y."/>
            <person name="Zhang H."/>
            <person name="O'Toole P.W."/>
        </authorList>
    </citation>
    <scope>NUCLEOTIDE SEQUENCE [LARGE SCALE GENOMIC DNA]</scope>
    <source>
        <strain evidence="3 4">DSM 20690</strain>
    </source>
</reference>
<dbReference type="Gene3D" id="3.40.50.150">
    <property type="entry name" value="Vaccinia Virus protein VP39"/>
    <property type="match status" value="1"/>
</dbReference>
<dbReference type="InterPro" id="IPR052933">
    <property type="entry name" value="DNA_Protect_Modify"/>
</dbReference>
<proteinExistence type="predicted"/>
<dbReference type="AlphaFoldDB" id="A0A0R2JXE5"/>
<dbReference type="STRING" id="53444.AYR59_06240"/>
<organism evidence="3 4">
    <name type="scientific">Fructilactobacillus lindneri DSM 20690 = JCM 11027</name>
    <dbReference type="NCBI Taxonomy" id="1122148"/>
    <lineage>
        <taxon>Bacteria</taxon>
        <taxon>Bacillati</taxon>
        <taxon>Bacillota</taxon>
        <taxon>Bacilli</taxon>
        <taxon>Lactobacillales</taxon>
        <taxon>Lactobacillaceae</taxon>
        <taxon>Fructilactobacillus</taxon>
    </lineage>
</organism>
<evidence type="ECO:0000313" key="3">
    <source>
        <dbReference type="EMBL" id="KRN79143.1"/>
    </source>
</evidence>
<accession>A0A0R2JXE5</accession>
<sequence length="342" mass="38475">MIILTEGNTTALFQVFDQSTKALMQALDISYLDAFIETADNMIDNNTVRVEDGIPSEKVVKELVDLYKTVDYKKMDAPSIRRAIQMVMIKAIKVDKIQSTHQITPDTIAYIMGYLIIRLYKNKTKVSILDPVVGSGNLLTAVMNQLHDEIHEEVKGYGVDNDDSMISVASISAQMQGLDIELIHQDSVGDEIMIPNVDLVVADLPIGYYPIDENAKKYKTHAENGHSYVHHLLLEQSISYLKDGEFGVFLVPSNLFQTPEAKGLLSWMQDNVYLQGILNLPKELFLNDSAQKAIMILQKHGNGAKQADKVMLGEFPSFKDTNAFQKFMAEIVDWEEKDLLKK</sequence>
<protein>
    <submittedName>
        <fullName evidence="3">Uncharacterized protein</fullName>
    </submittedName>
</protein>
<name>A0A0R2JXE5_9LACO</name>
<feature type="domain" description="YtxK-like N-terminal helical" evidence="2">
    <location>
        <begin position="11"/>
        <end position="91"/>
    </location>
</feature>
<dbReference type="GO" id="GO:0008170">
    <property type="term" value="F:N-methyltransferase activity"/>
    <property type="evidence" value="ECO:0007669"/>
    <property type="project" value="InterPro"/>
</dbReference>
<dbReference type="Pfam" id="PF21106">
    <property type="entry name" value="YtxK_like"/>
    <property type="match status" value="1"/>
</dbReference>
<evidence type="ECO:0000259" key="2">
    <source>
        <dbReference type="Pfam" id="PF21106"/>
    </source>
</evidence>
<feature type="domain" description="DNA methylase adenine-specific" evidence="1">
    <location>
        <begin position="114"/>
        <end position="312"/>
    </location>
</feature>
<dbReference type="Gene3D" id="1.10.150.470">
    <property type="match status" value="1"/>
</dbReference>
<dbReference type="PIRSF" id="PIRSF026567">
    <property type="entry name" value="Adenine_mtase_bact_prd"/>
    <property type="match status" value="1"/>
</dbReference>
<evidence type="ECO:0000313" key="4">
    <source>
        <dbReference type="Proteomes" id="UP000051565"/>
    </source>
</evidence>
<dbReference type="InterPro" id="IPR029063">
    <property type="entry name" value="SAM-dependent_MTases_sf"/>
</dbReference>
<dbReference type="SUPFAM" id="SSF53335">
    <property type="entry name" value="S-adenosyl-L-methionine-dependent methyltransferases"/>
    <property type="match status" value="1"/>
</dbReference>
<comment type="caution">
    <text evidence="3">The sequence shown here is derived from an EMBL/GenBank/DDBJ whole genome shotgun (WGS) entry which is preliminary data.</text>
</comment>
<dbReference type="InterPro" id="IPR048375">
    <property type="entry name" value="YtxK-like_N"/>
</dbReference>
<dbReference type="PATRIC" id="fig|1122148.6.peg.568"/>
<keyword evidence="4" id="KW-1185">Reference proteome</keyword>
<dbReference type="GO" id="GO:0003677">
    <property type="term" value="F:DNA binding"/>
    <property type="evidence" value="ECO:0007669"/>
    <property type="project" value="InterPro"/>
</dbReference>
<evidence type="ECO:0000259" key="1">
    <source>
        <dbReference type="Pfam" id="PF02384"/>
    </source>
</evidence>
<dbReference type="InterPro" id="IPR016843">
    <property type="entry name" value="S-AdoMet-dep_Ade-MeTrfase_prd"/>
</dbReference>